<dbReference type="InterPro" id="IPR001841">
    <property type="entry name" value="Znf_RING"/>
</dbReference>
<feature type="region of interest" description="Disordered" evidence="2">
    <location>
        <begin position="219"/>
        <end position="238"/>
    </location>
</feature>
<sequence>MTAELPTTATTTTAAAADTDTGDCACPICLESLTHSEKTIYPLPCLNCDFNFCSNCVESFCEAACDDYQVASDGSRQVKVTVACPQCRSKYPVELEETVLLLRSAHALASAILTRVEVETKGDGRVEQHEGDGDSDSDETKEGASTKPEGSSSLTTTTTTTGATQTQTPTPRYAYKLVCDSDLSASQLARKSEFSTHNVRAQLEEAYLLYERAVAKGKRKRKGRSGFGEQHGSNNNTDEEAFAKRLRDEARDLWTALLDQLPVTSCRCEDDKPRCDGSCGSRNSIEVVLQSSGSFSPTSKRSVVDETLFQGFDEMMNRDEKIFLTDLFTGGDVKAVSQAALIMNGVRRLDLSPPKQPGNNNHTISRSTRSTTGDNTTNQNPPMTKQQLQKHLDHIEQTKLQFPLTNHMPGYFLIPAYSYREGFMTLRDKQWDGAMAPPQRSKRVFGLVYGKNYTPPGPPSCYPRMVAVVHAVRGPVGRLGLRKGDVITHVNDAEWNGTAADLQNYIYACHQQQQTQAATQQQQQRGDQEISITVNANPETCEFLRVRREMMIKKAREQKLQQRERAKAGRAVARIRRV</sequence>
<feature type="domain" description="RING-type" evidence="3">
    <location>
        <begin position="26"/>
        <end position="88"/>
    </location>
</feature>
<accession>A0A7S4AUJ1</accession>
<dbReference type="AlphaFoldDB" id="A0A7S4AUJ1"/>
<keyword evidence="1" id="KW-0479">Metal-binding</keyword>
<dbReference type="SUPFAM" id="SSF57850">
    <property type="entry name" value="RING/U-box"/>
    <property type="match status" value="1"/>
</dbReference>
<gene>
    <name evidence="4" type="ORF">PAUS00366_LOCUS19306</name>
</gene>
<feature type="region of interest" description="Disordered" evidence="2">
    <location>
        <begin position="121"/>
        <end position="168"/>
    </location>
</feature>
<dbReference type="EMBL" id="HBIX01028605">
    <property type="protein sequence ID" value="CAE0726549.1"/>
    <property type="molecule type" value="Transcribed_RNA"/>
</dbReference>
<dbReference type="GO" id="GO:0008270">
    <property type="term" value="F:zinc ion binding"/>
    <property type="evidence" value="ECO:0007669"/>
    <property type="project" value="UniProtKB-KW"/>
</dbReference>
<proteinExistence type="predicted"/>
<evidence type="ECO:0000313" key="4">
    <source>
        <dbReference type="EMBL" id="CAE0726549.1"/>
    </source>
</evidence>
<reference evidence="4" key="1">
    <citation type="submission" date="2021-01" db="EMBL/GenBank/DDBJ databases">
        <authorList>
            <person name="Corre E."/>
            <person name="Pelletier E."/>
            <person name="Niang G."/>
            <person name="Scheremetjew M."/>
            <person name="Finn R."/>
            <person name="Kale V."/>
            <person name="Holt S."/>
            <person name="Cochrane G."/>
            <person name="Meng A."/>
            <person name="Brown T."/>
            <person name="Cohen L."/>
        </authorList>
    </citation>
    <scope>NUCLEOTIDE SEQUENCE</scope>
    <source>
        <strain evidence="4">10249 10 AB</strain>
    </source>
</reference>
<evidence type="ECO:0000256" key="2">
    <source>
        <dbReference type="SAM" id="MobiDB-lite"/>
    </source>
</evidence>
<evidence type="ECO:0000259" key="3">
    <source>
        <dbReference type="PROSITE" id="PS50089"/>
    </source>
</evidence>
<feature type="region of interest" description="Disordered" evidence="2">
    <location>
        <begin position="350"/>
        <end position="383"/>
    </location>
</feature>
<keyword evidence="1" id="KW-0863">Zinc-finger</keyword>
<protein>
    <recommendedName>
        <fullName evidence="3">RING-type domain-containing protein</fullName>
    </recommendedName>
</protein>
<feature type="compositionally biased region" description="Polar residues" evidence="2">
    <location>
        <begin position="357"/>
        <end position="383"/>
    </location>
</feature>
<organism evidence="4">
    <name type="scientific">Pseudo-nitzschia australis</name>
    <dbReference type="NCBI Taxonomy" id="44445"/>
    <lineage>
        <taxon>Eukaryota</taxon>
        <taxon>Sar</taxon>
        <taxon>Stramenopiles</taxon>
        <taxon>Ochrophyta</taxon>
        <taxon>Bacillariophyta</taxon>
        <taxon>Bacillariophyceae</taxon>
        <taxon>Bacillariophycidae</taxon>
        <taxon>Bacillariales</taxon>
        <taxon>Bacillariaceae</taxon>
        <taxon>Pseudo-nitzschia</taxon>
    </lineage>
</organism>
<feature type="compositionally biased region" description="Basic and acidic residues" evidence="2">
    <location>
        <begin position="121"/>
        <end position="144"/>
    </location>
</feature>
<evidence type="ECO:0000256" key="1">
    <source>
        <dbReference type="PROSITE-ProRule" id="PRU00175"/>
    </source>
</evidence>
<dbReference type="Gene3D" id="3.30.40.10">
    <property type="entry name" value="Zinc/RING finger domain, C3HC4 (zinc finger)"/>
    <property type="match status" value="1"/>
</dbReference>
<name>A0A7S4AUJ1_9STRA</name>
<dbReference type="InterPro" id="IPR013083">
    <property type="entry name" value="Znf_RING/FYVE/PHD"/>
</dbReference>
<feature type="compositionally biased region" description="Low complexity" evidence="2">
    <location>
        <begin position="155"/>
        <end position="168"/>
    </location>
</feature>
<keyword evidence="1" id="KW-0862">Zinc</keyword>
<dbReference type="PROSITE" id="PS50089">
    <property type="entry name" value="ZF_RING_2"/>
    <property type="match status" value="1"/>
</dbReference>